<dbReference type="Proteomes" id="UP000093523">
    <property type="component" value="Unassembled WGS sequence"/>
</dbReference>
<feature type="compositionally biased region" description="Polar residues" evidence="1">
    <location>
        <begin position="122"/>
        <end position="136"/>
    </location>
</feature>
<feature type="signal peptide" evidence="2">
    <location>
        <begin position="1"/>
        <end position="19"/>
    </location>
</feature>
<dbReference type="Pfam" id="PF04338">
    <property type="entry name" value="DUF481"/>
    <property type="match status" value="1"/>
</dbReference>
<comment type="caution">
    <text evidence="3">The sequence shown here is derived from an EMBL/GenBank/DDBJ whole genome shotgun (WGS) entry which is preliminary data.</text>
</comment>
<protein>
    <recommendedName>
        <fullName evidence="5">DUF481 domain-containing protein</fullName>
    </recommendedName>
</protein>
<feature type="region of interest" description="Disordered" evidence="1">
    <location>
        <begin position="18"/>
        <end position="46"/>
    </location>
</feature>
<feature type="region of interest" description="Disordered" evidence="1">
    <location>
        <begin position="82"/>
        <end position="136"/>
    </location>
</feature>
<dbReference type="OrthoDB" id="7625761at2"/>
<evidence type="ECO:0000256" key="2">
    <source>
        <dbReference type="SAM" id="SignalP"/>
    </source>
</evidence>
<dbReference type="InterPro" id="IPR007433">
    <property type="entry name" value="DUF481"/>
</dbReference>
<evidence type="ECO:0000256" key="1">
    <source>
        <dbReference type="SAM" id="MobiDB-lite"/>
    </source>
</evidence>
<keyword evidence="2" id="KW-0732">Signal</keyword>
<dbReference type="SUPFAM" id="SSF56935">
    <property type="entry name" value="Porins"/>
    <property type="match status" value="1"/>
</dbReference>
<gene>
    <name evidence="3" type="ORF">A6E04_17715</name>
</gene>
<dbReference type="STRING" id="688.A6E04_17715"/>
<evidence type="ECO:0000313" key="4">
    <source>
        <dbReference type="Proteomes" id="UP000093523"/>
    </source>
</evidence>
<proteinExistence type="predicted"/>
<dbReference type="AlphaFoldDB" id="A0A1B9NUX2"/>
<feature type="chain" id="PRO_5008632273" description="DUF481 domain-containing protein" evidence="2">
    <location>
        <begin position="20"/>
        <end position="333"/>
    </location>
</feature>
<evidence type="ECO:0000313" key="3">
    <source>
        <dbReference type="EMBL" id="OCH17841.1"/>
    </source>
</evidence>
<accession>A0A1B9NUX2</accession>
<reference evidence="3 4" key="1">
    <citation type="submission" date="2016-06" db="EMBL/GenBank/DDBJ databases">
        <authorList>
            <person name="Kjaerup R.B."/>
            <person name="Dalgaard T.S."/>
            <person name="Juul-Madsen H.R."/>
        </authorList>
    </citation>
    <scope>NUCLEOTIDE SEQUENCE [LARGE SCALE GENOMIC DNA]</scope>
    <source>
        <strain evidence="3 4">1S159</strain>
    </source>
</reference>
<sequence>MLKKVLLTGLIAINASVHASEIESEDADTSPPSPRESQVELGYGSDNSLSLNCSLEPVYTSGQDSHVGDVKYYLSKDECETDTEQLTLEKKPSISVPASEIDTEDDDTSPPSPWESQVEFGYQSSKGNDDSQSLNGRLEASYTSGQHRHTGEVKYYLSKEDGETDKDQLSLNLQSDYKISPDYYLYANFKGLETEYSAYFKDYTFSGGLGYQASNTEKLVLELELGPGYRYQNPNLDEIDDDDLIFPETVAEAILRTNITVSWKPMDVLTLASEVTVTSGRSNTRIDSEVSLTNNITEEIALKIAQSQEYLDRVPPGLSKTDSVISVNLLFLF</sequence>
<organism evidence="3 4">
    <name type="scientific">Aliivibrio logei</name>
    <name type="common">Vibrio logei</name>
    <dbReference type="NCBI Taxonomy" id="688"/>
    <lineage>
        <taxon>Bacteria</taxon>
        <taxon>Pseudomonadati</taxon>
        <taxon>Pseudomonadota</taxon>
        <taxon>Gammaproteobacteria</taxon>
        <taxon>Vibrionales</taxon>
        <taxon>Vibrionaceae</taxon>
        <taxon>Aliivibrio</taxon>
    </lineage>
</organism>
<evidence type="ECO:0008006" key="5">
    <source>
        <dbReference type="Google" id="ProtNLM"/>
    </source>
</evidence>
<name>A0A1B9NUX2_ALILO</name>
<dbReference type="EMBL" id="MAJU01000026">
    <property type="protein sequence ID" value="OCH17841.1"/>
    <property type="molecule type" value="Genomic_DNA"/>
</dbReference>